<accession>A0A662ZEH1</accession>
<evidence type="ECO:0000256" key="1">
    <source>
        <dbReference type="SAM" id="Phobius"/>
    </source>
</evidence>
<sequence>MILTGINFFVQYDLFHHPDKSLAIFENITIICITIFNASMGLSCYYMAAGQLLRRREITISGFMEIFTDGSYLKKTPTPCIKSVGALCFLQLQLLNRY</sequence>
<dbReference type="Proteomes" id="UP000243745">
    <property type="component" value="Unassembled WGS sequence"/>
</dbReference>
<evidence type="ECO:0000313" key="2">
    <source>
        <dbReference type="EMBL" id="SFP04619.1"/>
    </source>
</evidence>
<organism evidence="2 3">
    <name type="scientific">Ruminobacter amylophilus</name>
    <dbReference type="NCBI Taxonomy" id="867"/>
    <lineage>
        <taxon>Bacteria</taxon>
        <taxon>Pseudomonadati</taxon>
        <taxon>Pseudomonadota</taxon>
        <taxon>Gammaproteobacteria</taxon>
        <taxon>Aeromonadales</taxon>
        <taxon>Succinivibrionaceae</taxon>
        <taxon>Ruminobacter</taxon>
    </lineage>
</organism>
<feature type="transmembrane region" description="Helical" evidence="1">
    <location>
        <begin position="28"/>
        <end position="48"/>
    </location>
</feature>
<name>A0A662ZEH1_9GAMM</name>
<keyword evidence="1" id="KW-0472">Membrane</keyword>
<reference evidence="2 3" key="1">
    <citation type="submission" date="2016-10" db="EMBL/GenBank/DDBJ databases">
        <authorList>
            <person name="Varghese N."/>
            <person name="Submissions S."/>
        </authorList>
    </citation>
    <scope>NUCLEOTIDE SEQUENCE [LARGE SCALE GENOMIC DNA]</scope>
    <source>
        <strain evidence="2 3">DSM 1361</strain>
    </source>
</reference>
<dbReference type="EMBL" id="FOXF01000003">
    <property type="protein sequence ID" value="SFP04619.1"/>
    <property type="molecule type" value="Genomic_DNA"/>
</dbReference>
<proteinExistence type="predicted"/>
<gene>
    <name evidence="2" type="ORF">SAMN02910344_00297</name>
</gene>
<keyword evidence="1" id="KW-1133">Transmembrane helix</keyword>
<evidence type="ECO:0000313" key="3">
    <source>
        <dbReference type="Proteomes" id="UP000243745"/>
    </source>
</evidence>
<protein>
    <submittedName>
        <fullName evidence="2">Uncharacterized protein</fullName>
    </submittedName>
</protein>
<keyword evidence="3" id="KW-1185">Reference proteome</keyword>
<dbReference type="AlphaFoldDB" id="A0A662ZEH1"/>
<keyword evidence="1" id="KW-0812">Transmembrane</keyword>